<gene>
    <name evidence="2" type="ORF">EPJ74_11630</name>
</gene>
<dbReference type="AlphaFoldDB" id="A0A5C8GAI8"/>
<name>A0A5C8GAI8_9SPIR</name>
<feature type="region of interest" description="Disordered" evidence="1">
    <location>
        <begin position="1"/>
        <end position="45"/>
    </location>
</feature>
<comment type="caution">
    <text evidence="2">The sequence shown here is derived from an EMBL/GenBank/DDBJ whole genome shotgun (WGS) entry which is preliminary data.</text>
</comment>
<evidence type="ECO:0000313" key="2">
    <source>
        <dbReference type="EMBL" id="TXJ58866.1"/>
    </source>
</evidence>
<accession>A0A5C8GAI8</accession>
<protein>
    <submittedName>
        <fullName evidence="2">Uncharacterized protein</fullName>
    </submittedName>
</protein>
<evidence type="ECO:0000313" key="3">
    <source>
        <dbReference type="Proteomes" id="UP000322188"/>
    </source>
</evidence>
<dbReference type="Proteomes" id="UP000322188">
    <property type="component" value="Unassembled WGS sequence"/>
</dbReference>
<feature type="non-terminal residue" evidence="2">
    <location>
        <position position="1"/>
    </location>
</feature>
<evidence type="ECO:0000256" key="1">
    <source>
        <dbReference type="SAM" id="MobiDB-lite"/>
    </source>
</evidence>
<feature type="compositionally biased region" description="Basic and acidic residues" evidence="1">
    <location>
        <begin position="1"/>
        <end position="39"/>
    </location>
</feature>
<dbReference type="EMBL" id="SAYK01000012">
    <property type="protein sequence ID" value="TXJ58866.1"/>
    <property type="molecule type" value="Genomic_DNA"/>
</dbReference>
<reference evidence="2 3" key="1">
    <citation type="journal article" date="1992" name="Lakartidningen">
        <title>[Penicillin V and not amoxicillin is the first choice preparation in acute otitis].</title>
        <authorList>
            <person name="Kamme C."/>
            <person name="Lundgren K."/>
            <person name="Prellner K."/>
        </authorList>
    </citation>
    <scope>NUCLEOTIDE SEQUENCE [LARGE SCALE GENOMIC DNA]</scope>
    <source>
        <strain evidence="2 3">PC2022III</strain>
    </source>
</reference>
<sequence length="98" mass="11983">RTEQNRTEQNRTEQNRTEQNRTEQNRTEQNRTEQNRTEQNRTLTGLPSVAEQNRIITRLILLQKKILQSLFQSFNRTIINYTKQNIIFNYFKIFYAIF</sequence>
<proteinExistence type="predicted"/>
<organism evidence="2 3">
    <name type="scientific">Brachyspira aalborgi</name>
    <dbReference type="NCBI Taxonomy" id="29522"/>
    <lineage>
        <taxon>Bacteria</taxon>
        <taxon>Pseudomonadati</taxon>
        <taxon>Spirochaetota</taxon>
        <taxon>Spirochaetia</taxon>
        <taxon>Brachyspirales</taxon>
        <taxon>Brachyspiraceae</taxon>
        <taxon>Brachyspira</taxon>
    </lineage>
</organism>